<evidence type="ECO:0000256" key="1">
    <source>
        <dbReference type="SAM" id="MobiDB-lite"/>
    </source>
</evidence>
<evidence type="ECO:0000313" key="3">
    <source>
        <dbReference type="Proteomes" id="UP000193900"/>
    </source>
</evidence>
<accession>A0A1Y5TXX4</accession>
<keyword evidence="3" id="KW-1185">Reference proteome</keyword>
<feature type="compositionally biased region" description="Basic and acidic residues" evidence="1">
    <location>
        <begin position="146"/>
        <end position="159"/>
    </location>
</feature>
<evidence type="ECO:0000313" key="2">
    <source>
        <dbReference type="EMBL" id="SLN76207.1"/>
    </source>
</evidence>
<dbReference type="Pfam" id="PF05119">
    <property type="entry name" value="Terminase_4"/>
    <property type="match status" value="1"/>
</dbReference>
<dbReference type="NCBIfam" id="TIGR01558">
    <property type="entry name" value="sm_term_P27"/>
    <property type="match status" value="1"/>
</dbReference>
<sequence length="170" mass="18659">MRGRKPTPITAPKLKAGGVPRCPAHLDAVVRKEWRRLARTLFDAGILTVADRAAFAAYCQSYSAWVEAVQKQRATPKLIKTPSGYVQQSPWITIANKQLELMGRYMSELGITPTSRSRIAAPPAPEELEPTPLEIQFVVIDADGNRSEIGSRDKQDHPGPRITKGGITTS</sequence>
<feature type="region of interest" description="Disordered" evidence="1">
    <location>
        <begin position="146"/>
        <end position="170"/>
    </location>
</feature>
<protein>
    <submittedName>
        <fullName evidence="2">Phage terminase, small subunit</fullName>
    </submittedName>
</protein>
<dbReference type="AlphaFoldDB" id="A0A1Y5TXX4"/>
<dbReference type="InterPro" id="IPR006448">
    <property type="entry name" value="Phage_term_ssu_P27"/>
</dbReference>
<dbReference type="EMBL" id="FWFZ01000040">
    <property type="protein sequence ID" value="SLN76207.1"/>
    <property type="molecule type" value="Genomic_DNA"/>
</dbReference>
<organism evidence="2 3">
    <name type="scientific">Roseisalinus antarcticus</name>
    <dbReference type="NCBI Taxonomy" id="254357"/>
    <lineage>
        <taxon>Bacteria</taxon>
        <taxon>Pseudomonadati</taxon>
        <taxon>Pseudomonadota</taxon>
        <taxon>Alphaproteobacteria</taxon>
        <taxon>Rhodobacterales</taxon>
        <taxon>Roseobacteraceae</taxon>
        <taxon>Roseisalinus</taxon>
    </lineage>
</organism>
<reference evidence="2 3" key="1">
    <citation type="submission" date="2017-03" db="EMBL/GenBank/DDBJ databases">
        <authorList>
            <person name="Afonso C.L."/>
            <person name="Miller P.J."/>
            <person name="Scott M.A."/>
            <person name="Spackman E."/>
            <person name="Goraichik I."/>
            <person name="Dimitrov K.M."/>
            <person name="Suarez D.L."/>
            <person name="Swayne D.E."/>
        </authorList>
    </citation>
    <scope>NUCLEOTIDE SEQUENCE [LARGE SCALE GENOMIC DNA]</scope>
    <source>
        <strain evidence="2 3">CECT 7023</strain>
    </source>
</reference>
<dbReference type="RefSeq" id="WP_085880829.1">
    <property type="nucleotide sequence ID" value="NZ_FWFZ01000040.1"/>
</dbReference>
<gene>
    <name evidence="2" type="ORF">ROA7023_04121</name>
</gene>
<proteinExistence type="predicted"/>
<dbReference type="Proteomes" id="UP000193900">
    <property type="component" value="Unassembled WGS sequence"/>
</dbReference>
<name>A0A1Y5TXX4_9RHOB</name>